<evidence type="ECO:0000313" key="2">
    <source>
        <dbReference type="Proteomes" id="UP000045706"/>
    </source>
</evidence>
<dbReference type="EMBL" id="CVQI01035925">
    <property type="protein sequence ID" value="CRK46658.1"/>
    <property type="molecule type" value="Genomic_DNA"/>
</dbReference>
<dbReference type="Proteomes" id="UP000045706">
    <property type="component" value="Unassembled WGS sequence"/>
</dbReference>
<protein>
    <submittedName>
        <fullName evidence="1">Uncharacterized protein</fullName>
    </submittedName>
</protein>
<organism evidence="1 2">
    <name type="scientific">Verticillium longisporum</name>
    <name type="common">Verticillium dahliae var. longisporum</name>
    <dbReference type="NCBI Taxonomy" id="100787"/>
    <lineage>
        <taxon>Eukaryota</taxon>
        <taxon>Fungi</taxon>
        <taxon>Dikarya</taxon>
        <taxon>Ascomycota</taxon>
        <taxon>Pezizomycotina</taxon>
        <taxon>Sordariomycetes</taxon>
        <taxon>Hypocreomycetidae</taxon>
        <taxon>Glomerellales</taxon>
        <taxon>Plectosphaerellaceae</taxon>
        <taxon>Verticillium</taxon>
    </lineage>
</organism>
<feature type="non-terminal residue" evidence="1">
    <location>
        <position position="124"/>
    </location>
</feature>
<gene>
    <name evidence="1" type="ORF">BN1723_020101</name>
</gene>
<dbReference type="AlphaFoldDB" id="A0A0G4NJR3"/>
<accession>A0A0G4NJR3</accession>
<evidence type="ECO:0000313" key="1">
    <source>
        <dbReference type="EMBL" id="CRK46658.1"/>
    </source>
</evidence>
<name>A0A0G4NJR3_VERLO</name>
<reference evidence="2" key="1">
    <citation type="submission" date="2015-05" db="EMBL/GenBank/DDBJ databases">
        <authorList>
            <person name="Fogelqvist Johan"/>
        </authorList>
    </citation>
    <scope>NUCLEOTIDE SEQUENCE [LARGE SCALE GENOMIC DNA]</scope>
</reference>
<proteinExistence type="predicted"/>
<sequence length="124" mass="13406">ESRSALPSNSRLSRLASTNSFPRTSSTFLMNASSSCSLVVSLKLTSTTGRSILTTAATLNRMRLSSSSGRPSAPGTENKSHVCCSLPRVLRESLSTVSRIFRAVMAPDASRLRRREKSTTFPKP</sequence>
<feature type="non-terminal residue" evidence="1">
    <location>
        <position position="1"/>
    </location>
</feature>